<dbReference type="SUPFAM" id="SSF53067">
    <property type="entry name" value="Actin-like ATPase domain"/>
    <property type="match status" value="2"/>
</dbReference>
<proteinExistence type="inferred from homology"/>
<evidence type="ECO:0000256" key="1">
    <source>
        <dbReference type="ARBA" id="ARBA00006198"/>
    </source>
</evidence>
<evidence type="ECO:0000256" key="4">
    <source>
        <dbReference type="ARBA" id="ARBA00031123"/>
    </source>
</evidence>
<dbReference type="EMBL" id="JANVFU010000002">
    <property type="protein sequence ID" value="KAJ3748517.1"/>
    <property type="molecule type" value="Genomic_DNA"/>
</dbReference>
<organism evidence="6 7">
    <name type="scientific">Lentinula detonsa</name>
    <dbReference type="NCBI Taxonomy" id="2804962"/>
    <lineage>
        <taxon>Eukaryota</taxon>
        <taxon>Fungi</taxon>
        <taxon>Dikarya</taxon>
        <taxon>Basidiomycota</taxon>
        <taxon>Agaricomycotina</taxon>
        <taxon>Agaricomycetes</taxon>
        <taxon>Agaricomycetidae</taxon>
        <taxon>Agaricales</taxon>
        <taxon>Marasmiineae</taxon>
        <taxon>Omphalotaceae</taxon>
        <taxon>Lentinula</taxon>
    </lineage>
</organism>
<evidence type="ECO:0000313" key="7">
    <source>
        <dbReference type="Proteomes" id="UP001142393"/>
    </source>
</evidence>
<dbReference type="AlphaFoldDB" id="A0A9W8P7C3"/>
<dbReference type="Pfam" id="PF01869">
    <property type="entry name" value="BcrAD_BadFG"/>
    <property type="match status" value="1"/>
</dbReference>
<dbReference type="InterPro" id="IPR043129">
    <property type="entry name" value="ATPase_NBD"/>
</dbReference>
<protein>
    <recommendedName>
        <fullName evidence="3">N-acetyl-D-glucosamine kinase</fullName>
        <ecNumber evidence="2">2.7.1.59</ecNumber>
    </recommendedName>
    <alternativeName>
        <fullName evidence="4">GlcNAc kinase</fullName>
    </alternativeName>
</protein>
<dbReference type="Gene3D" id="3.30.420.40">
    <property type="match status" value="2"/>
</dbReference>
<feature type="domain" description="ATPase BadF/BadG/BcrA/BcrD type" evidence="5">
    <location>
        <begin position="7"/>
        <end position="341"/>
    </location>
</feature>
<comment type="caution">
    <text evidence="6">The sequence shown here is derived from an EMBL/GenBank/DDBJ whole genome shotgun (WGS) entry which is preliminary data.</text>
</comment>
<evidence type="ECO:0000256" key="2">
    <source>
        <dbReference type="ARBA" id="ARBA00012122"/>
    </source>
</evidence>
<evidence type="ECO:0000259" key="5">
    <source>
        <dbReference type="Pfam" id="PF01869"/>
    </source>
</evidence>
<evidence type="ECO:0000313" key="6">
    <source>
        <dbReference type="EMBL" id="KAJ3748517.1"/>
    </source>
</evidence>
<dbReference type="InterPro" id="IPR052519">
    <property type="entry name" value="Euk-type_GlcNAc_Kinase"/>
</dbReference>
<gene>
    <name evidence="6" type="ORF">DFH05DRAFT_1472994</name>
</gene>
<dbReference type="EC" id="2.7.1.59" evidence="2"/>
<dbReference type="Proteomes" id="UP001142393">
    <property type="component" value="Unassembled WGS sequence"/>
</dbReference>
<dbReference type="GO" id="GO:0045127">
    <property type="term" value="F:N-acetylglucosamine kinase activity"/>
    <property type="evidence" value="ECO:0007669"/>
    <property type="project" value="UniProtKB-EC"/>
</dbReference>
<accession>A0A9W8P7C3</accession>
<dbReference type="InterPro" id="IPR002731">
    <property type="entry name" value="ATPase_BadF"/>
</dbReference>
<sequence>MSLYLCVDCGGSKTSAVICDAFGNIIGRASGGPSNIAYLTIASFIETIQMTVGDALKTCTSPASVDTVCLPPPAELEFAAAWFGISGADSPSIIEAIMNPLSSLLGVPRGPRLSVANDAHLLAAPIRMHVDVSYAVTVIGGTGSIVVSFKEKEDGELQELGRVGGWGWILGDEGGGYSIGKEAVRQILAEQDQHSVMESPPPEGALRASLRRYFNIKDVMELLTEVYVLDPTPSTVIDTNQSSPRYMSREKRLSSLSPLVFIAAFEDKDPLAWKVLHICAKDLADQICIVVGDVKEGFPRLVKASESVICFGGSVVGLEVYREMVLNELAARGHVFKHVEFVDDCAAVGAAGLRLKYKE</sequence>
<dbReference type="PANTHER" id="PTHR43190">
    <property type="entry name" value="N-ACETYL-D-GLUCOSAMINE KINASE"/>
    <property type="match status" value="1"/>
</dbReference>
<keyword evidence="7" id="KW-1185">Reference proteome</keyword>
<dbReference type="PANTHER" id="PTHR43190:SF3">
    <property type="entry name" value="N-ACETYL-D-GLUCOSAMINE KINASE"/>
    <property type="match status" value="1"/>
</dbReference>
<name>A0A9W8P7C3_9AGAR</name>
<dbReference type="CDD" id="cd24007">
    <property type="entry name" value="ASKHA_NBD_eukNAGK-like"/>
    <property type="match status" value="1"/>
</dbReference>
<reference evidence="6 7" key="1">
    <citation type="journal article" date="2023" name="Proc. Natl. Acad. Sci. U.S.A.">
        <title>A global phylogenomic analysis of the shiitake genus Lentinula.</title>
        <authorList>
            <person name="Sierra-Patev S."/>
            <person name="Min B."/>
            <person name="Naranjo-Ortiz M."/>
            <person name="Looney B."/>
            <person name="Konkel Z."/>
            <person name="Slot J.C."/>
            <person name="Sakamoto Y."/>
            <person name="Steenwyk J.L."/>
            <person name="Rokas A."/>
            <person name="Carro J."/>
            <person name="Camarero S."/>
            <person name="Ferreira P."/>
            <person name="Molpeceres G."/>
            <person name="Ruiz-Duenas F.J."/>
            <person name="Serrano A."/>
            <person name="Henrissat B."/>
            <person name="Drula E."/>
            <person name="Hughes K.W."/>
            <person name="Mata J.L."/>
            <person name="Ishikawa N.K."/>
            <person name="Vargas-Isla R."/>
            <person name="Ushijima S."/>
            <person name="Smith C.A."/>
            <person name="Donoghue J."/>
            <person name="Ahrendt S."/>
            <person name="Andreopoulos W."/>
            <person name="He G."/>
            <person name="LaButti K."/>
            <person name="Lipzen A."/>
            <person name="Ng V."/>
            <person name="Riley R."/>
            <person name="Sandor L."/>
            <person name="Barry K."/>
            <person name="Martinez A.T."/>
            <person name="Xiao Y."/>
            <person name="Gibbons J.G."/>
            <person name="Terashima K."/>
            <person name="Grigoriev I.V."/>
            <person name="Hibbett D."/>
        </authorList>
    </citation>
    <scope>NUCLEOTIDE SEQUENCE [LARGE SCALE GENOMIC DNA]</scope>
    <source>
        <strain evidence="6 7">TFB7810</strain>
    </source>
</reference>
<comment type="similarity">
    <text evidence="1">Belongs to the eukaryotic-type N-acetylglucosamine kinase family.</text>
</comment>
<evidence type="ECO:0000256" key="3">
    <source>
        <dbReference type="ARBA" id="ARBA00014974"/>
    </source>
</evidence>